<evidence type="ECO:0000259" key="5">
    <source>
        <dbReference type="Pfam" id="PF02518"/>
    </source>
</evidence>
<dbReference type="OrthoDB" id="3534981at2"/>
<keyword evidence="7" id="KW-1185">Reference proteome</keyword>
<dbReference type="STRING" id="546364.SAMN04489730_1248"/>
<dbReference type="CDD" id="cd16917">
    <property type="entry name" value="HATPase_UhpB-NarQ-NarX-like"/>
    <property type="match status" value="1"/>
</dbReference>
<feature type="transmembrane region" description="Helical" evidence="4">
    <location>
        <begin position="211"/>
        <end position="236"/>
    </location>
</feature>
<dbReference type="InterPro" id="IPR036890">
    <property type="entry name" value="HATPase_C_sf"/>
</dbReference>
<gene>
    <name evidence="6" type="ORF">SAMN04489730_1248</name>
</gene>
<feature type="transmembrane region" description="Helical" evidence="4">
    <location>
        <begin position="102"/>
        <end position="125"/>
    </location>
</feature>
<keyword evidence="3" id="KW-0902">Two-component regulatory system</keyword>
<sequence length="445" mass="47089">MSTEAPGSPKPAAGGSFLVALLRQGAPAIATATSELSDEIADPTPIHALKRISKIAGPIDPSRPDGLLLRATRYVVLIPLAYRLLAVPGQFGVYVLQHGVTGLLPVGLFTLLSVALNVAGFRWMLRSAPFRGRDAGKLLAVDLLFTVLSPLVLALTVPPEVYFDALAVSSVHLFGEAGLLTLALGVPSGLVFGLASFPLRMLANWLNTGRFHVGAAFSTYSALLAELFLATAALVLTGLGTRLALAYGTRNGRLAERAQQHRMLHDTVLQTLEAMALSGTSNAEERLVEIQRLARAQAMEIRHTIESAASERAEAGARPLGEKLAALAAEMARDGLRAQLVVAELDDDTLSEVRQIAIRDAVREAMRNTMKHSGTDRIVVRVEERDGGIAVITRDHGTGFSPAEHPAGFGISESITARLAEVGGTSLVESGLAGGGTRVTLWVPF</sequence>
<keyword evidence="4" id="KW-0472">Membrane</keyword>
<dbReference type="RefSeq" id="WP_072475345.1">
    <property type="nucleotide sequence ID" value="NZ_FPJG01000006.1"/>
</dbReference>
<dbReference type="InterPro" id="IPR003594">
    <property type="entry name" value="HATPase_dom"/>
</dbReference>
<dbReference type="GO" id="GO:0000160">
    <property type="term" value="P:phosphorelay signal transduction system"/>
    <property type="evidence" value="ECO:0007669"/>
    <property type="project" value="UniProtKB-KW"/>
</dbReference>
<dbReference type="GO" id="GO:0016301">
    <property type="term" value="F:kinase activity"/>
    <property type="evidence" value="ECO:0007669"/>
    <property type="project" value="UniProtKB-KW"/>
</dbReference>
<proteinExistence type="predicted"/>
<dbReference type="AlphaFoldDB" id="A0A1K1Q1M9"/>
<evidence type="ECO:0000313" key="7">
    <source>
        <dbReference type="Proteomes" id="UP000182740"/>
    </source>
</evidence>
<feature type="transmembrane region" description="Helical" evidence="4">
    <location>
        <begin position="74"/>
        <end position="96"/>
    </location>
</feature>
<evidence type="ECO:0000256" key="4">
    <source>
        <dbReference type="SAM" id="Phobius"/>
    </source>
</evidence>
<keyword evidence="4" id="KW-1133">Transmembrane helix</keyword>
<feature type="transmembrane region" description="Helical" evidence="4">
    <location>
        <begin position="177"/>
        <end position="199"/>
    </location>
</feature>
<feature type="transmembrane region" description="Helical" evidence="4">
    <location>
        <begin position="137"/>
        <end position="157"/>
    </location>
</feature>
<keyword evidence="4" id="KW-0812">Transmembrane</keyword>
<dbReference type="EMBL" id="FPJG01000006">
    <property type="protein sequence ID" value="SFW53621.1"/>
    <property type="molecule type" value="Genomic_DNA"/>
</dbReference>
<organism evidence="6 7">
    <name type="scientific">Amycolatopsis australiensis</name>
    <dbReference type="NCBI Taxonomy" id="546364"/>
    <lineage>
        <taxon>Bacteria</taxon>
        <taxon>Bacillati</taxon>
        <taxon>Actinomycetota</taxon>
        <taxon>Actinomycetes</taxon>
        <taxon>Pseudonocardiales</taxon>
        <taxon>Pseudonocardiaceae</taxon>
        <taxon>Amycolatopsis</taxon>
    </lineage>
</organism>
<reference evidence="7" key="1">
    <citation type="submission" date="2016-11" db="EMBL/GenBank/DDBJ databases">
        <authorList>
            <person name="Varghese N."/>
            <person name="Submissions S."/>
        </authorList>
    </citation>
    <scope>NUCLEOTIDE SEQUENCE [LARGE SCALE GENOMIC DNA]</scope>
    <source>
        <strain evidence="7">DSM 44671</strain>
    </source>
</reference>
<keyword evidence="2 6" id="KW-0418">Kinase</keyword>
<dbReference type="PANTHER" id="PTHR24421">
    <property type="entry name" value="NITRATE/NITRITE SENSOR PROTEIN NARX-RELATED"/>
    <property type="match status" value="1"/>
</dbReference>
<dbReference type="SUPFAM" id="SSF55874">
    <property type="entry name" value="ATPase domain of HSP90 chaperone/DNA topoisomerase II/histidine kinase"/>
    <property type="match status" value="1"/>
</dbReference>
<feature type="domain" description="Histidine kinase/HSP90-like ATPase" evidence="5">
    <location>
        <begin position="355"/>
        <end position="444"/>
    </location>
</feature>
<name>A0A1K1Q1M9_9PSEU</name>
<evidence type="ECO:0000256" key="1">
    <source>
        <dbReference type="ARBA" id="ARBA00022679"/>
    </source>
</evidence>
<dbReference type="Pfam" id="PF02518">
    <property type="entry name" value="HATPase_c"/>
    <property type="match status" value="1"/>
</dbReference>
<evidence type="ECO:0000313" key="6">
    <source>
        <dbReference type="EMBL" id="SFW53621.1"/>
    </source>
</evidence>
<protein>
    <submittedName>
        <fullName evidence="6">Signal transduction histidine kinase</fullName>
    </submittedName>
</protein>
<dbReference type="Gene3D" id="3.30.565.10">
    <property type="entry name" value="Histidine kinase-like ATPase, C-terminal domain"/>
    <property type="match status" value="1"/>
</dbReference>
<evidence type="ECO:0000256" key="3">
    <source>
        <dbReference type="ARBA" id="ARBA00023012"/>
    </source>
</evidence>
<evidence type="ECO:0000256" key="2">
    <source>
        <dbReference type="ARBA" id="ARBA00022777"/>
    </source>
</evidence>
<accession>A0A1K1Q1M9</accession>
<dbReference type="InterPro" id="IPR050482">
    <property type="entry name" value="Sensor_HK_TwoCompSys"/>
</dbReference>
<dbReference type="Proteomes" id="UP000182740">
    <property type="component" value="Unassembled WGS sequence"/>
</dbReference>
<keyword evidence="1" id="KW-0808">Transferase</keyword>